<dbReference type="InterPro" id="IPR029063">
    <property type="entry name" value="SAM-dependent_MTases_sf"/>
</dbReference>
<dbReference type="Pfam" id="PF10294">
    <property type="entry name" value="Methyltransf_16"/>
    <property type="match status" value="1"/>
</dbReference>
<name>A0A1Y1YU55_9PLEO</name>
<dbReference type="OrthoDB" id="407325at2759"/>
<keyword evidence="2" id="KW-1185">Reference proteome</keyword>
<accession>A0A1Y1YU55</accession>
<evidence type="ECO:0000313" key="2">
    <source>
        <dbReference type="Proteomes" id="UP000193144"/>
    </source>
</evidence>
<evidence type="ECO:0000313" key="1">
    <source>
        <dbReference type="EMBL" id="ORY01105.1"/>
    </source>
</evidence>
<feature type="non-terminal residue" evidence="1">
    <location>
        <position position="1"/>
    </location>
</feature>
<dbReference type="Gene3D" id="3.40.50.150">
    <property type="entry name" value="Vaccinia Virus protein VP39"/>
    <property type="match status" value="1"/>
</dbReference>
<gene>
    <name evidence="1" type="ORF">BCR34DRAFT_494125</name>
</gene>
<sequence length="155" mass="17646">ADEPTPAILDAIKTNVSENIRESLRSRIVVQGHRWGCLDTEFAQAKANHYTRILAADCLWMEQNHENLVRSMLHFLSHAPEARIYCVAGFHTGRAKVASFFEEAVPELGLEVEEMFEMDADGNRRGWARERNGGREDIGERNKWLVVSTLKRPSP</sequence>
<dbReference type="STRING" id="1231657.A0A1Y1YU55"/>
<dbReference type="GO" id="GO:0008757">
    <property type="term" value="F:S-adenosylmethionine-dependent methyltransferase activity"/>
    <property type="evidence" value="ECO:0007669"/>
    <property type="project" value="UniProtKB-ARBA"/>
</dbReference>
<protein>
    <recommendedName>
        <fullName evidence="3">Nicotinamide N-methyltransferase</fullName>
    </recommendedName>
</protein>
<organism evidence="1 2">
    <name type="scientific">Clohesyomyces aquaticus</name>
    <dbReference type="NCBI Taxonomy" id="1231657"/>
    <lineage>
        <taxon>Eukaryota</taxon>
        <taxon>Fungi</taxon>
        <taxon>Dikarya</taxon>
        <taxon>Ascomycota</taxon>
        <taxon>Pezizomycotina</taxon>
        <taxon>Dothideomycetes</taxon>
        <taxon>Pleosporomycetidae</taxon>
        <taxon>Pleosporales</taxon>
        <taxon>Lindgomycetaceae</taxon>
        <taxon>Clohesyomyces</taxon>
    </lineage>
</organism>
<evidence type="ECO:0008006" key="3">
    <source>
        <dbReference type="Google" id="ProtNLM"/>
    </source>
</evidence>
<dbReference type="InterPro" id="IPR019410">
    <property type="entry name" value="Methyltransf_16"/>
</dbReference>
<reference evidence="1 2" key="1">
    <citation type="submission" date="2016-07" db="EMBL/GenBank/DDBJ databases">
        <title>Pervasive Adenine N6-methylation of Active Genes in Fungi.</title>
        <authorList>
            <consortium name="DOE Joint Genome Institute"/>
            <person name="Mondo S.J."/>
            <person name="Dannebaum R.O."/>
            <person name="Kuo R.C."/>
            <person name="Labutti K."/>
            <person name="Haridas S."/>
            <person name="Kuo A."/>
            <person name="Salamov A."/>
            <person name="Ahrendt S.R."/>
            <person name="Lipzen A."/>
            <person name="Sullivan W."/>
            <person name="Andreopoulos W.B."/>
            <person name="Clum A."/>
            <person name="Lindquist E."/>
            <person name="Daum C."/>
            <person name="Ramamoorthy G.K."/>
            <person name="Gryganskyi A."/>
            <person name="Culley D."/>
            <person name="Magnuson J.K."/>
            <person name="James T.Y."/>
            <person name="O'Malley M.A."/>
            <person name="Stajich J.E."/>
            <person name="Spatafora J.W."/>
            <person name="Visel A."/>
            <person name="Grigoriev I.V."/>
        </authorList>
    </citation>
    <scope>NUCLEOTIDE SEQUENCE [LARGE SCALE GENOMIC DNA]</scope>
    <source>
        <strain evidence="1 2">CBS 115471</strain>
    </source>
</reference>
<dbReference type="AlphaFoldDB" id="A0A1Y1YU55"/>
<dbReference type="EMBL" id="MCFA01000174">
    <property type="protein sequence ID" value="ORY01105.1"/>
    <property type="molecule type" value="Genomic_DNA"/>
</dbReference>
<proteinExistence type="predicted"/>
<dbReference type="Proteomes" id="UP000193144">
    <property type="component" value="Unassembled WGS sequence"/>
</dbReference>
<comment type="caution">
    <text evidence="1">The sequence shown here is derived from an EMBL/GenBank/DDBJ whole genome shotgun (WGS) entry which is preliminary data.</text>
</comment>